<evidence type="ECO:0000313" key="1">
    <source>
        <dbReference type="EMBL" id="SUH10738.1"/>
    </source>
</evidence>
<proteinExistence type="predicted"/>
<accession>A0A379VW31</accession>
<keyword evidence="1" id="KW-0472">Membrane</keyword>
<keyword evidence="1" id="KW-0812">Transmembrane</keyword>
<dbReference type="Proteomes" id="UP000254346">
    <property type="component" value="Unassembled WGS sequence"/>
</dbReference>
<protein>
    <submittedName>
        <fullName evidence="1">Transmembrane regulator</fullName>
    </submittedName>
</protein>
<dbReference type="AlphaFoldDB" id="A0A379VW31"/>
<name>A0A379VW31_SALET</name>
<reference evidence="1 2" key="1">
    <citation type="submission" date="2018-06" db="EMBL/GenBank/DDBJ databases">
        <authorList>
            <consortium name="Pathogen Informatics"/>
            <person name="Doyle S."/>
        </authorList>
    </citation>
    <scope>NUCLEOTIDE SEQUENCE [LARGE SCALE GENOMIC DNA]</scope>
    <source>
        <strain evidence="1 2">NCTC8256</strain>
    </source>
</reference>
<evidence type="ECO:0000313" key="2">
    <source>
        <dbReference type="Proteomes" id="UP000254346"/>
    </source>
</evidence>
<organism evidence="1 2">
    <name type="scientific">Salmonella enterica I</name>
    <dbReference type="NCBI Taxonomy" id="59201"/>
    <lineage>
        <taxon>Bacteria</taxon>
        <taxon>Pseudomonadati</taxon>
        <taxon>Pseudomonadota</taxon>
        <taxon>Gammaproteobacteria</taxon>
        <taxon>Enterobacterales</taxon>
        <taxon>Enterobacteriaceae</taxon>
        <taxon>Salmonella</taxon>
    </lineage>
</organism>
<sequence length="158" mass="18061">MTRPRVGVLLSVSIEPLSDEAQNTPLPAVAETEVSTVEVRHDDTIITPIPGAVNKKDWLYFCLAALLMFFMMYKVKGENIDYFTLQGSYDGYIFYSVGHDKTHLTDIVEAYSEMSNEIHKQNGKIIYYIRVPNTNIFVQCLNQLDIAEPKCISIKERY</sequence>
<gene>
    <name evidence="1" type="ORF">NCTC8256_04756</name>
</gene>
<dbReference type="EMBL" id="UGXR01000001">
    <property type="protein sequence ID" value="SUH10738.1"/>
    <property type="molecule type" value="Genomic_DNA"/>
</dbReference>